<dbReference type="Gene3D" id="3.40.50.620">
    <property type="entry name" value="HUPs"/>
    <property type="match status" value="2"/>
</dbReference>
<dbReference type="PANTHER" id="PTHR46268">
    <property type="entry name" value="STRESS RESPONSE PROTEIN NHAX"/>
    <property type="match status" value="1"/>
</dbReference>
<evidence type="ECO:0000259" key="2">
    <source>
        <dbReference type="Pfam" id="PF00582"/>
    </source>
</evidence>
<dbReference type="CDD" id="cd00293">
    <property type="entry name" value="USP-like"/>
    <property type="match status" value="1"/>
</dbReference>
<dbReference type="Pfam" id="PF00582">
    <property type="entry name" value="Usp"/>
    <property type="match status" value="2"/>
</dbReference>
<dbReference type="SUPFAM" id="SSF52402">
    <property type="entry name" value="Adenine nucleotide alpha hydrolases-like"/>
    <property type="match status" value="2"/>
</dbReference>
<dbReference type="PANTHER" id="PTHR46268:SF6">
    <property type="entry name" value="UNIVERSAL STRESS PROTEIN UP12"/>
    <property type="match status" value="1"/>
</dbReference>
<feature type="domain" description="UspA" evidence="2">
    <location>
        <begin position="148"/>
        <end position="287"/>
    </location>
</feature>
<reference evidence="3 4" key="1">
    <citation type="submission" date="2019-06" db="EMBL/GenBank/DDBJ databases">
        <title>Sequencing the genomes of 1000 actinobacteria strains.</title>
        <authorList>
            <person name="Klenk H.-P."/>
        </authorList>
    </citation>
    <scope>NUCLEOTIDE SEQUENCE [LARGE SCALE GENOMIC DNA]</scope>
    <source>
        <strain evidence="3 4">DSM 24683</strain>
    </source>
</reference>
<dbReference type="RefSeq" id="WP_170284798.1">
    <property type="nucleotide sequence ID" value="NZ_VIVK01000001.1"/>
</dbReference>
<dbReference type="PRINTS" id="PR01438">
    <property type="entry name" value="UNVRSLSTRESS"/>
</dbReference>
<name>A0A561C0Q0_9ACTN</name>
<dbReference type="AlphaFoldDB" id="A0A561C0Q0"/>
<protein>
    <submittedName>
        <fullName evidence="3">Nucleotide-binding universal stress UspA family protein</fullName>
    </submittedName>
</protein>
<comment type="similarity">
    <text evidence="1">Belongs to the universal stress protein A family.</text>
</comment>
<feature type="domain" description="UspA" evidence="2">
    <location>
        <begin position="7"/>
        <end position="137"/>
    </location>
</feature>
<gene>
    <name evidence="3" type="ORF">FB561_5854</name>
</gene>
<dbReference type="InterPro" id="IPR014729">
    <property type="entry name" value="Rossmann-like_a/b/a_fold"/>
</dbReference>
<accession>A0A561C0Q0</accession>
<sequence length="299" mass="32261">MTVEPVIHVGIEGSWRETGALEWALQESLLRREPLRAVHVIDQRIRQSPSWQPTQAEDAAIGLVTAVQQYLDEIPGEFDLETDLAVGPPAATLNELAEHAHMLVVGRRGMGQFKRLLIGSTSEAAATRASAPVVVVPDHWRPAQHAGPILVAVAGDFGKDRAAIDFAVGAALAHHVAVRMIHVWDLPAIYSWDAMTVAGVDEEWARSARRRASAFVEKWQAENPAVVLETEVRRGHPVDGIITAASDVDAQLLVVGGRRHAQVTTALLGSVARGVLHHATCPVAVVHAPPEPAEQPSVW</sequence>
<organism evidence="3 4">
    <name type="scientific">Kribbella amoyensis</name>
    <dbReference type="NCBI Taxonomy" id="996641"/>
    <lineage>
        <taxon>Bacteria</taxon>
        <taxon>Bacillati</taxon>
        <taxon>Actinomycetota</taxon>
        <taxon>Actinomycetes</taxon>
        <taxon>Propionibacteriales</taxon>
        <taxon>Kribbellaceae</taxon>
        <taxon>Kribbella</taxon>
    </lineage>
</organism>
<evidence type="ECO:0000313" key="3">
    <source>
        <dbReference type="EMBL" id="TWD84660.1"/>
    </source>
</evidence>
<dbReference type="EMBL" id="VIVK01000001">
    <property type="protein sequence ID" value="TWD84660.1"/>
    <property type="molecule type" value="Genomic_DNA"/>
</dbReference>
<evidence type="ECO:0000313" key="4">
    <source>
        <dbReference type="Proteomes" id="UP000318380"/>
    </source>
</evidence>
<evidence type="ECO:0000256" key="1">
    <source>
        <dbReference type="ARBA" id="ARBA00008791"/>
    </source>
</evidence>
<dbReference type="Proteomes" id="UP000318380">
    <property type="component" value="Unassembled WGS sequence"/>
</dbReference>
<proteinExistence type="inferred from homology"/>
<dbReference type="InterPro" id="IPR006015">
    <property type="entry name" value="Universal_stress_UspA"/>
</dbReference>
<comment type="caution">
    <text evidence="3">The sequence shown here is derived from an EMBL/GenBank/DDBJ whole genome shotgun (WGS) entry which is preliminary data.</text>
</comment>
<dbReference type="InterPro" id="IPR006016">
    <property type="entry name" value="UspA"/>
</dbReference>
<keyword evidence="4" id="KW-1185">Reference proteome</keyword>